<dbReference type="EMBL" id="ASHM01026761">
    <property type="protein sequence ID" value="PNX73927.1"/>
    <property type="molecule type" value="Genomic_DNA"/>
</dbReference>
<reference evidence="2 4" key="2">
    <citation type="journal article" date="2017" name="Front. Plant Sci.">
        <title>Gene Classification and Mining of Molecular Markers Useful in Red Clover (Trifolium pratense) Breeding.</title>
        <authorList>
            <person name="Istvanek J."/>
            <person name="Dluhosova J."/>
            <person name="Dluhos P."/>
            <person name="Patkova L."/>
            <person name="Nedelnik J."/>
            <person name="Repkova J."/>
        </authorList>
    </citation>
    <scope>NUCLEOTIDE SEQUENCE [LARGE SCALE GENOMIC DNA]</scope>
    <source>
        <strain evidence="4">cv. Tatra</strain>
        <tissue evidence="2">Young leaves</tissue>
    </source>
</reference>
<proteinExistence type="predicted"/>
<evidence type="ECO:0000256" key="1">
    <source>
        <dbReference type="SAM" id="Phobius"/>
    </source>
</evidence>
<accession>A0A2K3L5W6</accession>
<evidence type="ECO:0000313" key="3">
    <source>
        <dbReference type="EMBL" id="PNX80377.1"/>
    </source>
</evidence>
<keyword evidence="1" id="KW-0812">Transmembrane</keyword>
<feature type="transmembrane region" description="Helical" evidence="1">
    <location>
        <begin position="90"/>
        <end position="109"/>
    </location>
</feature>
<gene>
    <name evidence="2" type="ORF">L195_g029837</name>
    <name evidence="3" type="ORF">L195_g036376</name>
</gene>
<protein>
    <submittedName>
        <fullName evidence="2">Uncharacterized protein</fullName>
    </submittedName>
</protein>
<name>A0A2K3L5W6_TRIPR</name>
<dbReference type="Proteomes" id="UP000236291">
    <property type="component" value="Unassembled WGS sequence"/>
</dbReference>
<feature type="transmembrane region" description="Helical" evidence="1">
    <location>
        <begin position="50"/>
        <end position="69"/>
    </location>
</feature>
<keyword evidence="1" id="KW-1133">Transmembrane helix</keyword>
<comment type="caution">
    <text evidence="2">The sequence shown here is derived from an EMBL/GenBank/DDBJ whole genome shotgun (WGS) entry which is preliminary data.</text>
</comment>
<organism evidence="2 4">
    <name type="scientific">Trifolium pratense</name>
    <name type="common">Red clover</name>
    <dbReference type="NCBI Taxonomy" id="57577"/>
    <lineage>
        <taxon>Eukaryota</taxon>
        <taxon>Viridiplantae</taxon>
        <taxon>Streptophyta</taxon>
        <taxon>Embryophyta</taxon>
        <taxon>Tracheophyta</taxon>
        <taxon>Spermatophyta</taxon>
        <taxon>Magnoliopsida</taxon>
        <taxon>eudicotyledons</taxon>
        <taxon>Gunneridae</taxon>
        <taxon>Pentapetalae</taxon>
        <taxon>rosids</taxon>
        <taxon>fabids</taxon>
        <taxon>Fabales</taxon>
        <taxon>Fabaceae</taxon>
        <taxon>Papilionoideae</taxon>
        <taxon>50 kb inversion clade</taxon>
        <taxon>NPAAA clade</taxon>
        <taxon>Hologalegina</taxon>
        <taxon>IRL clade</taxon>
        <taxon>Trifolieae</taxon>
        <taxon>Trifolium</taxon>
    </lineage>
</organism>
<keyword evidence="1" id="KW-0472">Membrane</keyword>
<sequence length="118" mass="13790">MLQSEKDFFTFLWLHSNLLALFAVMQFSQLRFSASFCGNWQGPGSHGYRVGILLVSAVCYCGLVVWELLRSWLSSWRDYISDFLVHFCEDCFLLFQNYVWVFFAFFIGVPKADLIDCL</sequence>
<reference evidence="2 4" key="1">
    <citation type="journal article" date="2014" name="Am. J. Bot.">
        <title>Genome assembly and annotation for red clover (Trifolium pratense; Fabaceae).</title>
        <authorList>
            <person name="Istvanek J."/>
            <person name="Jaros M."/>
            <person name="Krenek A."/>
            <person name="Repkova J."/>
        </authorList>
    </citation>
    <scope>NUCLEOTIDE SEQUENCE [LARGE SCALE GENOMIC DNA]</scope>
    <source>
        <strain evidence="4">cv. Tatra</strain>
        <tissue evidence="2">Young leaves</tissue>
    </source>
</reference>
<feature type="transmembrane region" description="Helical" evidence="1">
    <location>
        <begin position="12"/>
        <end position="30"/>
    </location>
</feature>
<dbReference type="EMBL" id="ASHM01037835">
    <property type="protein sequence ID" value="PNX80377.1"/>
    <property type="molecule type" value="Genomic_DNA"/>
</dbReference>
<evidence type="ECO:0000313" key="2">
    <source>
        <dbReference type="EMBL" id="PNX73927.1"/>
    </source>
</evidence>
<dbReference type="AlphaFoldDB" id="A0A2K3L5W6"/>
<evidence type="ECO:0000313" key="4">
    <source>
        <dbReference type="Proteomes" id="UP000236291"/>
    </source>
</evidence>